<dbReference type="Proteomes" id="UP000321927">
    <property type="component" value="Unassembled WGS sequence"/>
</dbReference>
<proteinExistence type="predicted"/>
<reference evidence="1 2" key="1">
    <citation type="submission" date="2019-08" db="EMBL/GenBank/DDBJ databases">
        <title>Genome of Algoriphagus ratkowskyi IC026.</title>
        <authorList>
            <person name="Bowman J.P."/>
        </authorList>
    </citation>
    <scope>NUCLEOTIDE SEQUENCE [LARGE SCALE GENOMIC DNA]</scope>
    <source>
        <strain evidence="1 2">IC026</strain>
    </source>
</reference>
<gene>
    <name evidence="1" type="ORF">ESW18_15675</name>
</gene>
<dbReference type="EMBL" id="VORV01000011">
    <property type="protein sequence ID" value="TXD76449.1"/>
    <property type="molecule type" value="Genomic_DNA"/>
</dbReference>
<evidence type="ECO:0000313" key="2">
    <source>
        <dbReference type="Proteomes" id="UP000321927"/>
    </source>
</evidence>
<sequence>MNEQTNKTFTGVVFDKNEYEWDRGIRVLTIINEGKSKLKYYFPKDYELDNSWRAISVGDSVYIKENTKTFYVLRLGSLVDKFEMNFDCLD</sequence>
<dbReference type="RefSeq" id="WP_143244229.1">
    <property type="nucleotide sequence ID" value="NZ_MSSV01000016.1"/>
</dbReference>
<comment type="caution">
    <text evidence="1">The sequence shown here is derived from an EMBL/GenBank/DDBJ whole genome shotgun (WGS) entry which is preliminary data.</text>
</comment>
<organism evidence="1 2">
    <name type="scientific">Algoriphagus ratkowskyi</name>
    <dbReference type="NCBI Taxonomy" id="57028"/>
    <lineage>
        <taxon>Bacteria</taxon>
        <taxon>Pseudomonadati</taxon>
        <taxon>Bacteroidota</taxon>
        <taxon>Cytophagia</taxon>
        <taxon>Cytophagales</taxon>
        <taxon>Cyclobacteriaceae</taxon>
        <taxon>Algoriphagus</taxon>
    </lineage>
</organism>
<evidence type="ECO:0000313" key="1">
    <source>
        <dbReference type="EMBL" id="TXD76449.1"/>
    </source>
</evidence>
<accession>A0ABY3HMC3</accession>
<keyword evidence="2" id="KW-1185">Reference proteome</keyword>
<name>A0ABY3HMC3_9BACT</name>
<protein>
    <submittedName>
        <fullName evidence="1">Uncharacterized protein</fullName>
    </submittedName>
</protein>